<dbReference type="AlphaFoldDB" id="A0A8H3CB95"/>
<dbReference type="InterPro" id="IPR053235">
    <property type="entry name" value="Ser_Thr_kinase"/>
</dbReference>
<organism evidence="3 4">
    <name type="scientific">Rhizoctonia solani</name>
    <dbReference type="NCBI Taxonomy" id="456999"/>
    <lineage>
        <taxon>Eukaryota</taxon>
        <taxon>Fungi</taxon>
        <taxon>Dikarya</taxon>
        <taxon>Basidiomycota</taxon>
        <taxon>Agaricomycotina</taxon>
        <taxon>Agaricomycetes</taxon>
        <taxon>Cantharellales</taxon>
        <taxon>Ceratobasidiaceae</taxon>
        <taxon>Rhizoctonia</taxon>
    </lineage>
</organism>
<dbReference type="InterPro" id="IPR008271">
    <property type="entry name" value="Ser/Thr_kinase_AS"/>
</dbReference>
<dbReference type="PROSITE" id="PS50011">
    <property type="entry name" value="PROTEIN_KINASE_DOM"/>
    <property type="match status" value="1"/>
</dbReference>
<reference evidence="3" key="1">
    <citation type="submission" date="2021-01" db="EMBL/GenBank/DDBJ databases">
        <authorList>
            <person name="Kaushik A."/>
        </authorList>
    </citation>
    <scope>NUCLEOTIDE SEQUENCE</scope>
    <source>
        <strain evidence="3">AG6-10EEA</strain>
    </source>
</reference>
<dbReference type="GO" id="GO:0005524">
    <property type="term" value="F:ATP binding"/>
    <property type="evidence" value="ECO:0007669"/>
    <property type="project" value="InterPro"/>
</dbReference>
<evidence type="ECO:0000313" key="3">
    <source>
        <dbReference type="EMBL" id="CAE6478530.1"/>
    </source>
</evidence>
<dbReference type="Gene3D" id="1.10.510.10">
    <property type="entry name" value="Transferase(Phosphotransferase) domain 1"/>
    <property type="match status" value="1"/>
</dbReference>
<name>A0A8H3CB95_9AGAM</name>
<dbReference type="InterPro" id="IPR000719">
    <property type="entry name" value="Prot_kinase_dom"/>
</dbReference>
<dbReference type="PROSITE" id="PS00108">
    <property type="entry name" value="PROTEIN_KINASE_ST"/>
    <property type="match status" value="1"/>
</dbReference>
<gene>
    <name evidence="3" type="ORF">RDB_LOCUS84857</name>
</gene>
<dbReference type="Proteomes" id="UP000663853">
    <property type="component" value="Unassembled WGS sequence"/>
</dbReference>
<dbReference type="Pfam" id="PF00069">
    <property type="entry name" value="Pkinase"/>
    <property type="match status" value="1"/>
</dbReference>
<feature type="signal peptide" evidence="1">
    <location>
        <begin position="1"/>
        <end position="17"/>
    </location>
</feature>
<dbReference type="PANTHER" id="PTHR24361:SF678">
    <property type="entry name" value="SPORULATION-SPECIFIC PROTEIN 1"/>
    <property type="match status" value="1"/>
</dbReference>
<evidence type="ECO:0000313" key="4">
    <source>
        <dbReference type="Proteomes" id="UP000663853"/>
    </source>
</evidence>
<keyword evidence="1" id="KW-0732">Signal</keyword>
<dbReference type="GO" id="GO:0004672">
    <property type="term" value="F:protein kinase activity"/>
    <property type="evidence" value="ECO:0007669"/>
    <property type="project" value="InterPro"/>
</dbReference>
<feature type="domain" description="Protein kinase" evidence="2">
    <location>
        <begin position="180"/>
        <end position="449"/>
    </location>
</feature>
<dbReference type="EMBL" id="CAJMXA010002262">
    <property type="protein sequence ID" value="CAE6478530.1"/>
    <property type="molecule type" value="Genomic_DNA"/>
</dbReference>
<dbReference type="PANTHER" id="PTHR24361">
    <property type="entry name" value="MITOGEN-ACTIVATED KINASE KINASE KINASE"/>
    <property type="match status" value="1"/>
</dbReference>
<dbReference type="SMART" id="SM00220">
    <property type="entry name" value="S_TKc"/>
    <property type="match status" value="1"/>
</dbReference>
<dbReference type="InterPro" id="IPR011009">
    <property type="entry name" value="Kinase-like_dom_sf"/>
</dbReference>
<sequence>MFYIFSIIALACYLVLCQSRLHCPKLLKSIIQIIPTILQLDENSCESDGLAITGAGLVRQSTAALGPSDTAVVTSEMSFECIAACFTSDMRYIALCQLWLLFTGLLLPIFRNILTMRIGANLWDLDELPNAGEGSTAQQNAVLDGPVTTVLTSKMNSKRVAACLAQHGCNDITASLDLRYCRLHPFARGGLGTVYQGALKDGRPIAIKCIESFDGCGINPPEHGKNIKRAAREIYTWSRCNHQGVLPMLGFVQFRGHIALVTPWMRAGTLSQHISHGLFKLPPLRTCIQLATALEYLHTNGIVHGDIKPDNILVTDQGQVQLADFGSAISTLATTLDFTQTNSFHFTMRFAAPEVLKGDNRTFTKESDVYALGMTMLNIVTGQTPFADKWEVAVIREVVYEKGQPPQPDFGDHLRGNGSKVKMWNLLRWCFAYEPKDRPKLGQVKEALIEIEMLDDRIRGELGSA</sequence>
<evidence type="ECO:0000256" key="1">
    <source>
        <dbReference type="SAM" id="SignalP"/>
    </source>
</evidence>
<accession>A0A8H3CB95</accession>
<proteinExistence type="predicted"/>
<evidence type="ECO:0000259" key="2">
    <source>
        <dbReference type="PROSITE" id="PS50011"/>
    </source>
</evidence>
<dbReference type="SUPFAM" id="SSF56112">
    <property type="entry name" value="Protein kinase-like (PK-like)"/>
    <property type="match status" value="1"/>
</dbReference>
<dbReference type="GO" id="GO:0005737">
    <property type="term" value="C:cytoplasm"/>
    <property type="evidence" value="ECO:0007669"/>
    <property type="project" value="TreeGrafter"/>
</dbReference>
<comment type="caution">
    <text evidence="3">The sequence shown here is derived from an EMBL/GenBank/DDBJ whole genome shotgun (WGS) entry which is preliminary data.</text>
</comment>
<protein>
    <recommendedName>
        <fullName evidence="2">Protein kinase domain-containing protein</fullName>
    </recommendedName>
</protein>
<dbReference type="CDD" id="cd14014">
    <property type="entry name" value="STKc_PknB_like"/>
    <property type="match status" value="1"/>
</dbReference>
<feature type="chain" id="PRO_5034723313" description="Protein kinase domain-containing protein" evidence="1">
    <location>
        <begin position="18"/>
        <end position="465"/>
    </location>
</feature>